<name>A0AAI9C1Z5_STEMA</name>
<organism evidence="1 2">
    <name type="scientific">Stenotrophomonas maltophilia</name>
    <name type="common">Pseudomonas maltophilia</name>
    <name type="synonym">Xanthomonas maltophilia</name>
    <dbReference type="NCBI Taxonomy" id="40324"/>
    <lineage>
        <taxon>Bacteria</taxon>
        <taxon>Pseudomonadati</taxon>
        <taxon>Pseudomonadota</taxon>
        <taxon>Gammaproteobacteria</taxon>
        <taxon>Lysobacterales</taxon>
        <taxon>Lysobacteraceae</taxon>
        <taxon>Stenotrophomonas</taxon>
        <taxon>Stenotrophomonas maltophilia group</taxon>
    </lineage>
</organism>
<dbReference type="EMBL" id="ABLOJW010000010">
    <property type="protein sequence ID" value="EKT4092688.1"/>
    <property type="molecule type" value="Genomic_DNA"/>
</dbReference>
<protein>
    <submittedName>
        <fullName evidence="1">DUF3168 domain-containing protein</fullName>
    </submittedName>
</protein>
<dbReference type="Proteomes" id="UP001218208">
    <property type="component" value="Unassembled WGS sequence"/>
</dbReference>
<gene>
    <name evidence="1" type="ORF">QEG23_002208</name>
</gene>
<accession>A0AAI9C1Z5</accession>
<evidence type="ECO:0000313" key="1">
    <source>
        <dbReference type="EMBL" id="EKT4092688.1"/>
    </source>
</evidence>
<evidence type="ECO:0000313" key="2">
    <source>
        <dbReference type="Proteomes" id="UP001218208"/>
    </source>
</evidence>
<reference evidence="1" key="1">
    <citation type="submission" date="2022-07" db="EMBL/GenBank/DDBJ databases">
        <authorList>
            <consortium name="DAFM: The Division of Animal and Food Microbiology"/>
        </authorList>
    </citation>
    <scope>NUCLEOTIDE SEQUENCE</scope>
    <source>
        <strain evidence="1">19MO01SH01-2</strain>
    </source>
</reference>
<dbReference type="InterPro" id="IPR021508">
    <property type="entry name" value="Gp17-like"/>
</dbReference>
<sequence>MIPPIFPLCIASPAVRLAFGDAPTRVYPFGLIEKPPALPYVVWQTVSGSPENYLAQRPDVDALTTQIDVYSKDEASLVQGATALRDAFEPRGYVTRWGSQMLEPETKLLRLSFDVDWLVPR</sequence>
<comment type="caution">
    <text evidence="1">The sequence shown here is derived from an EMBL/GenBank/DDBJ whole genome shotgun (WGS) entry which is preliminary data.</text>
</comment>
<proteinExistence type="predicted"/>
<dbReference type="AlphaFoldDB" id="A0AAI9C1Z5"/>
<dbReference type="Pfam" id="PF11367">
    <property type="entry name" value="Tail_completion_gp17"/>
    <property type="match status" value="1"/>
</dbReference>